<dbReference type="FunFam" id="3.20.20.70:FF:000090">
    <property type="entry name" value="Nicotinate-nucleotide pyrophosphorylase [carboxylating]"/>
    <property type="match status" value="1"/>
</dbReference>
<dbReference type="InterPro" id="IPR036068">
    <property type="entry name" value="Nicotinate_pribotase-like_C"/>
</dbReference>
<evidence type="ECO:0000256" key="11">
    <source>
        <dbReference type="ARBA" id="ARBA00047445"/>
    </source>
</evidence>
<comment type="function">
    <text evidence="1 12">Involved in the catabolism of quinolinic acid (QA).</text>
</comment>
<gene>
    <name evidence="15" type="ORF">B0A49_01931</name>
</gene>
<evidence type="ECO:0000256" key="3">
    <source>
        <dbReference type="ARBA" id="ARBA00009400"/>
    </source>
</evidence>
<dbReference type="CDD" id="cd01572">
    <property type="entry name" value="QPRTase"/>
    <property type="match status" value="1"/>
</dbReference>
<comment type="caution">
    <text evidence="15">The sequence shown here is derived from an EMBL/GenBank/DDBJ whole genome shotgun (WGS) entry which is preliminary data.</text>
</comment>
<feature type="domain" description="Quinolinate phosphoribosyl transferase N-terminal" evidence="14">
    <location>
        <begin position="43"/>
        <end position="120"/>
    </location>
</feature>
<evidence type="ECO:0000259" key="13">
    <source>
        <dbReference type="Pfam" id="PF01729"/>
    </source>
</evidence>
<keyword evidence="9 12" id="KW-0808">Transferase</keyword>
<dbReference type="InterPro" id="IPR022412">
    <property type="entry name" value="Quinolinate_PRibosylTrfase_N"/>
</dbReference>
<evidence type="ECO:0000256" key="7">
    <source>
        <dbReference type="ARBA" id="ARBA00022642"/>
    </source>
</evidence>
<comment type="catalytic activity">
    <reaction evidence="11 12">
        <text>nicotinate beta-D-ribonucleotide + CO2 + diphosphate = quinolinate + 5-phospho-alpha-D-ribose 1-diphosphate + 2 H(+)</text>
        <dbReference type="Rhea" id="RHEA:12733"/>
        <dbReference type="ChEBI" id="CHEBI:15378"/>
        <dbReference type="ChEBI" id="CHEBI:16526"/>
        <dbReference type="ChEBI" id="CHEBI:29959"/>
        <dbReference type="ChEBI" id="CHEBI:33019"/>
        <dbReference type="ChEBI" id="CHEBI:57502"/>
        <dbReference type="ChEBI" id="CHEBI:58017"/>
        <dbReference type="EC" id="2.4.2.19"/>
    </reaction>
</comment>
<dbReference type="SUPFAM" id="SSF54675">
    <property type="entry name" value="Nicotinate/Quinolinate PRTase N-terminal domain-like"/>
    <property type="match status" value="1"/>
</dbReference>
<dbReference type="NCBIfam" id="TIGR00078">
    <property type="entry name" value="nadC"/>
    <property type="match status" value="1"/>
</dbReference>
<name>A0A4U0XYP3_9PEZI</name>
<dbReference type="FunFam" id="3.90.1170.20:FF:000003">
    <property type="entry name" value="Nicotinate-nucleotide pyrophosphorylase [carboxylating]"/>
    <property type="match status" value="1"/>
</dbReference>
<evidence type="ECO:0000256" key="9">
    <source>
        <dbReference type="ARBA" id="ARBA00022679"/>
    </source>
</evidence>
<sequence length="316" mass="33853">MPATEGAPVHGHVAHLLPQTYKRLVSTWLEEDTPSFDYGGLVVGNHMAEARLLGKSKGIIAGFPFFEEVFKQLDCTVEWHVVEGDQIGVQGKQHCATVKGPVRMLLLGERVALNTLARCSGVATKSASLLELLRKAGYKNTLAGTRKTTPGFRLVEKYGMLVGGCDPHRQDLSAMTMLKDNHIWACGGSIATAVAAAKAAGGFAIKVEVECQSEEEAHQAIEAGADVVMLDNFSPEEMKSAARNIKNKWGRGNEARALIEVSGGLTEDNVGNYVAEDVDVISSSSIHQGVKHVDFSLKIVPKEKGGKKGDGESVDT</sequence>
<evidence type="ECO:0000256" key="4">
    <source>
        <dbReference type="ARBA" id="ARBA00011218"/>
    </source>
</evidence>
<dbReference type="AlphaFoldDB" id="A0A4U0XYP3"/>
<dbReference type="InterPro" id="IPR027277">
    <property type="entry name" value="NadC/ModD"/>
</dbReference>
<dbReference type="InterPro" id="IPR013785">
    <property type="entry name" value="Aldolase_TIM"/>
</dbReference>
<keyword evidence="16" id="KW-1185">Reference proteome</keyword>
<keyword evidence="8 12" id="KW-0328">Glycosyltransferase</keyword>
<evidence type="ECO:0000256" key="1">
    <source>
        <dbReference type="ARBA" id="ARBA00003237"/>
    </source>
</evidence>
<dbReference type="Proteomes" id="UP000308768">
    <property type="component" value="Unassembled WGS sequence"/>
</dbReference>
<dbReference type="PANTHER" id="PTHR32179:SF3">
    <property type="entry name" value="NICOTINATE-NUCLEOTIDE PYROPHOSPHORYLASE [CARBOXYLATING]"/>
    <property type="match status" value="1"/>
</dbReference>
<dbReference type="Pfam" id="PF01729">
    <property type="entry name" value="QRPTase_C"/>
    <property type="match status" value="1"/>
</dbReference>
<protein>
    <recommendedName>
        <fullName evidence="6 12">Nicotinate-nucleotide pyrophosphorylase [carboxylating]</fullName>
        <ecNumber evidence="5 12">2.4.2.19</ecNumber>
    </recommendedName>
    <alternativeName>
        <fullName evidence="10 12">Quinolinate phosphoribosyltransferase [decarboxylating]</fullName>
    </alternativeName>
</protein>
<feature type="domain" description="Quinolinate phosphoribosyl transferase C-terminal" evidence="13">
    <location>
        <begin position="122"/>
        <end position="298"/>
    </location>
</feature>
<reference evidence="15 16" key="1">
    <citation type="submission" date="2017-03" db="EMBL/GenBank/DDBJ databases">
        <title>Genomes of endolithic fungi from Antarctica.</title>
        <authorList>
            <person name="Coleine C."/>
            <person name="Masonjones S."/>
            <person name="Stajich J.E."/>
        </authorList>
    </citation>
    <scope>NUCLEOTIDE SEQUENCE [LARGE SCALE GENOMIC DNA]</scope>
    <source>
        <strain evidence="15 16">CCFEE 5187</strain>
    </source>
</reference>
<organism evidence="15 16">
    <name type="scientific">Cryomyces minteri</name>
    <dbReference type="NCBI Taxonomy" id="331657"/>
    <lineage>
        <taxon>Eukaryota</taxon>
        <taxon>Fungi</taxon>
        <taxon>Dikarya</taxon>
        <taxon>Ascomycota</taxon>
        <taxon>Pezizomycotina</taxon>
        <taxon>Dothideomycetes</taxon>
        <taxon>Dothideomycetes incertae sedis</taxon>
        <taxon>Cryomyces</taxon>
    </lineage>
</organism>
<dbReference type="InterPro" id="IPR002638">
    <property type="entry name" value="Quinolinate_PRibosylTrfase_C"/>
</dbReference>
<dbReference type="PANTHER" id="PTHR32179">
    <property type="entry name" value="NICOTINATE-NUCLEOTIDE PYROPHOSPHORYLASE [CARBOXYLATING]"/>
    <property type="match status" value="1"/>
</dbReference>
<evidence type="ECO:0000256" key="12">
    <source>
        <dbReference type="PIRNR" id="PIRNR006250"/>
    </source>
</evidence>
<evidence type="ECO:0000256" key="6">
    <source>
        <dbReference type="ARBA" id="ARBA00020990"/>
    </source>
</evidence>
<dbReference type="OrthoDB" id="10067394at2759"/>
<evidence type="ECO:0000256" key="8">
    <source>
        <dbReference type="ARBA" id="ARBA00022676"/>
    </source>
</evidence>
<evidence type="ECO:0000259" key="14">
    <source>
        <dbReference type="Pfam" id="PF02749"/>
    </source>
</evidence>
<proteinExistence type="inferred from homology"/>
<dbReference type="Gene3D" id="3.90.1170.20">
    <property type="entry name" value="Quinolinate phosphoribosyl transferase, N-terminal domain"/>
    <property type="match status" value="1"/>
</dbReference>
<dbReference type="Pfam" id="PF02749">
    <property type="entry name" value="QRPTase_N"/>
    <property type="match status" value="1"/>
</dbReference>
<dbReference type="UniPathway" id="UPA00253">
    <property type="reaction ID" value="UER00331"/>
</dbReference>
<comment type="pathway">
    <text evidence="2 12">Cofactor biosynthesis; NAD(+) biosynthesis; nicotinate D-ribonucleotide from quinolinate: step 1/1.</text>
</comment>
<dbReference type="InterPro" id="IPR037128">
    <property type="entry name" value="Quinolinate_PRibosylTase_N_sf"/>
</dbReference>
<dbReference type="EC" id="2.4.2.19" evidence="5 12"/>
<evidence type="ECO:0000256" key="2">
    <source>
        <dbReference type="ARBA" id="ARBA00004893"/>
    </source>
</evidence>
<keyword evidence="7 12" id="KW-0662">Pyridine nucleotide biosynthesis</keyword>
<dbReference type="GO" id="GO:0004514">
    <property type="term" value="F:nicotinate-nucleotide diphosphorylase (carboxylating) activity"/>
    <property type="evidence" value="ECO:0007669"/>
    <property type="project" value="UniProtKB-EC"/>
</dbReference>
<dbReference type="PIRSF" id="PIRSF006250">
    <property type="entry name" value="NadC_ModD"/>
    <property type="match status" value="1"/>
</dbReference>
<evidence type="ECO:0000313" key="16">
    <source>
        <dbReference type="Proteomes" id="UP000308768"/>
    </source>
</evidence>
<dbReference type="InterPro" id="IPR004393">
    <property type="entry name" value="NadC"/>
</dbReference>
<dbReference type="GO" id="GO:0034213">
    <property type="term" value="P:quinolinate catabolic process"/>
    <property type="evidence" value="ECO:0007669"/>
    <property type="project" value="TreeGrafter"/>
</dbReference>
<dbReference type="EMBL" id="NAJN01000046">
    <property type="protein sequence ID" value="TKA80783.1"/>
    <property type="molecule type" value="Genomic_DNA"/>
</dbReference>
<comment type="subunit">
    <text evidence="4 12">Hexamer formed by 3 homodimers.</text>
</comment>
<dbReference type="Gene3D" id="3.20.20.70">
    <property type="entry name" value="Aldolase class I"/>
    <property type="match status" value="1"/>
</dbReference>
<evidence type="ECO:0000256" key="5">
    <source>
        <dbReference type="ARBA" id="ARBA00011944"/>
    </source>
</evidence>
<dbReference type="GO" id="GO:0009435">
    <property type="term" value="P:NAD+ biosynthetic process"/>
    <property type="evidence" value="ECO:0007669"/>
    <property type="project" value="UniProtKB-UniPathway"/>
</dbReference>
<accession>A0A4U0XYP3</accession>
<evidence type="ECO:0000256" key="10">
    <source>
        <dbReference type="ARBA" id="ARBA00033102"/>
    </source>
</evidence>
<dbReference type="STRING" id="331657.A0A4U0XYP3"/>
<evidence type="ECO:0000313" key="15">
    <source>
        <dbReference type="EMBL" id="TKA80783.1"/>
    </source>
</evidence>
<comment type="similarity">
    <text evidence="3 12">Belongs to the NadC/ModD family.</text>
</comment>
<dbReference type="SUPFAM" id="SSF51690">
    <property type="entry name" value="Nicotinate/Quinolinate PRTase C-terminal domain-like"/>
    <property type="match status" value="1"/>
</dbReference>
<dbReference type="GO" id="GO:0005737">
    <property type="term" value="C:cytoplasm"/>
    <property type="evidence" value="ECO:0007669"/>
    <property type="project" value="TreeGrafter"/>
</dbReference>